<gene>
    <name evidence="2" type="ORF">DICVIV_04481</name>
</gene>
<keyword evidence="3" id="KW-1185">Reference proteome</keyword>
<feature type="transmembrane region" description="Helical" evidence="1">
    <location>
        <begin position="136"/>
        <end position="157"/>
    </location>
</feature>
<reference evidence="2 3" key="1">
    <citation type="submission" date="2013-11" db="EMBL/GenBank/DDBJ databases">
        <title>Draft genome of the bovine lungworm Dictyocaulus viviparus.</title>
        <authorList>
            <person name="Mitreva M."/>
        </authorList>
    </citation>
    <scope>NUCLEOTIDE SEQUENCE [LARGE SCALE GENOMIC DNA]</scope>
    <source>
        <strain evidence="2 3">HannoverDv2000</strain>
    </source>
</reference>
<sequence length="258" mass="30174">MDTNYSDYHTRTEFRDYDWWEENCSIIPPERSRLVLVGVAGAIIASISVVFNTFLFCILVSDLVETKLAYEFMRPLVIIQIQEHELKIHLNNIGLQLTVKHYERCTAYILLFPINLYMDYFASELLASAWWMYMRVIITTSHIFISASAFLIVAAAFEKPALLPISLRAFVGISPSQKSEFWFRSIITIILPFLLCFYLNINIIRRLRIQHQRAKLFRFATSEHRRQLYFNSAIMFGSDASIQGSVMKNLYDWLPEVM</sequence>
<name>A0A0D8XXM1_DICVI</name>
<reference evidence="3" key="2">
    <citation type="journal article" date="2016" name="Sci. Rep.">
        <title>Dictyocaulus viviparus genome, variome and transcriptome elucidate lungworm biology and support future intervention.</title>
        <authorList>
            <person name="McNulty S.N."/>
            <person name="Strube C."/>
            <person name="Rosa B.A."/>
            <person name="Martin J.C."/>
            <person name="Tyagi R."/>
            <person name="Choi Y.J."/>
            <person name="Wang Q."/>
            <person name="Hallsworth Pepin K."/>
            <person name="Zhang X."/>
            <person name="Ozersky P."/>
            <person name="Wilson R.K."/>
            <person name="Sternberg P.W."/>
            <person name="Gasser R.B."/>
            <person name="Mitreva M."/>
        </authorList>
    </citation>
    <scope>NUCLEOTIDE SEQUENCE [LARGE SCALE GENOMIC DNA]</scope>
    <source>
        <strain evidence="3">HannoverDv2000</strain>
    </source>
</reference>
<organism evidence="2 3">
    <name type="scientific">Dictyocaulus viviparus</name>
    <name type="common">Bovine lungworm</name>
    <dbReference type="NCBI Taxonomy" id="29172"/>
    <lineage>
        <taxon>Eukaryota</taxon>
        <taxon>Metazoa</taxon>
        <taxon>Ecdysozoa</taxon>
        <taxon>Nematoda</taxon>
        <taxon>Chromadorea</taxon>
        <taxon>Rhabditida</taxon>
        <taxon>Rhabditina</taxon>
        <taxon>Rhabditomorpha</taxon>
        <taxon>Strongyloidea</taxon>
        <taxon>Metastrongylidae</taxon>
        <taxon>Dictyocaulus</taxon>
    </lineage>
</organism>
<dbReference type="EMBL" id="KN716236">
    <property type="protein sequence ID" value="KJH49398.1"/>
    <property type="molecule type" value="Genomic_DNA"/>
</dbReference>
<proteinExistence type="predicted"/>
<keyword evidence="1" id="KW-0472">Membrane</keyword>
<accession>A0A0D8XXM1</accession>
<keyword evidence="1" id="KW-1133">Transmembrane helix</keyword>
<dbReference type="AlphaFoldDB" id="A0A0D8XXM1"/>
<evidence type="ECO:0000256" key="1">
    <source>
        <dbReference type="SAM" id="Phobius"/>
    </source>
</evidence>
<evidence type="ECO:0000313" key="3">
    <source>
        <dbReference type="Proteomes" id="UP000053766"/>
    </source>
</evidence>
<dbReference type="Proteomes" id="UP000053766">
    <property type="component" value="Unassembled WGS sequence"/>
</dbReference>
<dbReference type="OrthoDB" id="5797958at2759"/>
<feature type="transmembrane region" description="Helical" evidence="1">
    <location>
        <begin position="181"/>
        <end position="201"/>
    </location>
</feature>
<protein>
    <recommendedName>
        <fullName evidence="4">G-protein coupled receptors family 1 profile domain-containing protein</fullName>
    </recommendedName>
</protein>
<evidence type="ECO:0008006" key="4">
    <source>
        <dbReference type="Google" id="ProtNLM"/>
    </source>
</evidence>
<evidence type="ECO:0000313" key="2">
    <source>
        <dbReference type="EMBL" id="KJH49398.1"/>
    </source>
</evidence>
<feature type="transmembrane region" description="Helical" evidence="1">
    <location>
        <begin position="35"/>
        <end position="64"/>
    </location>
</feature>
<dbReference type="PANTHER" id="PTHR46709">
    <property type="entry name" value="PROTEIN CBG23488-RELATED"/>
    <property type="match status" value="1"/>
</dbReference>
<dbReference type="PANTHER" id="PTHR46709:SF13">
    <property type="entry name" value="G-PROTEIN COUPLED RECEPTORS FAMILY 1 PROFILE DOMAIN-CONTAINING PROTEIN"/>
    <property type="match status" value="1"/>
</dbReference>
<keyword evidence="1" id="KW-0812">Transmembrane</keyword>